<comment type="caution">
    <text evidence="1">The sequence shown here is derived from an EMBL/GenBank/DDBJ whole genome shotgun (WGS) entry which is preliminary data.</text>
</comment>
<accession>A0A9P8JZQ4</accession>
<feature type="non-terminal residue" evidence="1">
    <location>
        <position position="223"/>
    </location>
</feature>
<dbReference type="Proteomes" id="UP000729357">
    <property type="component" value="Unassembled WGS sequence"/>
</dbReference>
<keyword evidence="2" id="KW-1185">Reference proteome</keyword>
<sequence>MSAFATQLWQKQRWGFVIYRTDYSSEADWTKFLTMFATWPLHGFPGPQLENGRLARSWQQHYWMVDKPQFDGATIEQLRQHFQVWVASQDFGASLVWPESYMFLVVDKDVLDNIRPQNPELDFLPRDEVPYVKVIDKNCPYEGEDYPGWMKLGLESLLDVYSRGLYFETMRGLCSRHSDWYKGRLLEKDTYLEEDDESDSSLSWASDSEVEVHDPNRWLKNGR</sequence>
<protein>
    <submittedName>
        <fullName evidence="1">Uncharacterized protein</fullName>
    </submittedName>
</protein>
<reference evidence="1" key="2">
    <citation type="submission" date="2021-08" db="EMBL/GenBank/DDBJ databases">
        <authorList>
            <person name="Gostincar C."/>
            <person name="Sun X."/>
            <person name="Song Z."/>
            <person name="Gunde-Cimerman N."/>
        </authorList>
    </citation>
    <scope>NUCLEOTIDE SEQUENCE</scope>
    <source>
        <strain evidence="1">EXF-9298</strain>
    </source>
</reference>
<reference evidence="1" key="1">
    <citation type="journal article" date="2021" name="J Fungi (Basel)">
        <title>Virulence traits and population genomics of the black yeast Aureobasidium melanogenum.</title>
        <authorList>
            <person name="Cernosa A."/>
            <person name="Sun X."/>
            <person name="Gostincar C."/>
            <person name="Fang C."/>
            <person name="Gunde-Cimerman N."/>
            <person name="Song Z."/>
        </authorList>
    </citation>
    <scope>NUCLEOTIDE SEQUENCE</scope>
    <source>
        <strain evidence="1">EXF-9298</strain>
    </source>
</reference>
<evidence type="ECO:0000313" key="2">
    <source>
        <dbReference type="Proteomes" id="UP000729357"/>
    </source>
</evidence>
<proteinExistence type="predicted"/>
<gene>
    <name evidence="1" type="ORF">KCU98_g1025</name>
</gene>
<dbReference type="AlphaFoldDB" id="A0A9P8JZQ4"/>
<name>A0A9P8JZQ4_AURME</name>
<evidence type="ECO:0000313" key="1">
    <source>
        <dbReference type="EMBL" id="KAG9990580.1"/>
    </source>
</evidence>
<dbReference type="EMBL" id="JAHFXS010000025">
    <property type="protein sequence ID" value="KAG9990580.1"/>
    <property type="molecule type" value="Genomic_DNA"/>
</dbReference>
<organism evidence="1 2">
    <name type="scientific">Aureobasidium melanogenum</name>
    <name type="common">Aureobasidium pullulans var. melanogenum</name>
    <dbReference type="NCBI Taxonomy" id="46634"/>
    <lineage>
        <taxon>Eukaryota</taxon>
        <taxon>Fungi</taxon>
        <taxon>Dikarya</taxon>
        <taxon>Ascomycota</taxon>
        <taxon>Pezizomycotina</taxon>
        <taxon>Dothideomycetes</taxon>
        <taxon>Dothideomycetidae</taxon>
        <taxon>Dothideales</taxon>
        <taxon>Saccotheciaceae</taxon>
        <taxon>Aureobasidium</taxon>
    </lineage>
</organism>